<reference evidence="1" key="1">
    <citation type="submission" date="2024-08" db="EMBL/GenBank/DDBJ databases">
        <title>Lentilactobacillus sp. nov., isolated from tree bark.</title>
        <authorList>
            <person name="Phuengjayaem S."/>
            <person name="Tanasupawat S."/>
        </authorList>
    </citation>
    <scope>NUCLEOTIDE SEQUENCE</scope>
    <source>
        <strain evidence="1">SPB1-3</strain>
    </source>
</reference>
<keyword evidence="2" id="KW-1185">Reference proteome</keyword>
<gene>
    <name evidence="1" type="ORF">O0236_006595</name>
</gene>
<dbReference type="Proteomes" id="UP001149860">
    <property type="component" value="Chromosome"/>
</dbReference>
<proteinExistence type="predicted"/>
<sequence length="156" mass="17519">MYRNTIQFNKFQLPEKFNLTLSGNDYQITVIYNEANDRLYLTLADENGKVLVTNEKLVAGERLFADIGDASLPSEDLVLMDETGKETSVNFANVNESMFITIDDTFSNETNPNNTDEGIYNPDGDDTNMGMDDDDTLPSNDDFDGLDDFVEDRGEV</sequence>
<evidence type="ECO:0000313" key="2">
    <source>
        <dbReference type="Proteomes" id="UP001149860"/>
    </source>
</evidence>
<protein>
    <submittedName>
        <fullName evidence="1">Uncharacterized protein</fullName>
    </submittedName>
</protein>
<dbReference type="EMBL" id="CP168151">
    <property type="protein sequence ID" value="XFD39100.1"/>
    <property type="molecule type" value="Genomic_DNA"/>
</dbReference>
<evidence type="ECO:0000313" key="1">
    <source>
        <dbReference type="EMBL" id="XFD39100.1"/>
    </source>
</evidence>
<name>A0ACD5DCV9_9LACO</name>
<organism evidence="1 2">
    <name type="scientific">Lentilactobacillus terminaliae</name>
    <dbReference type="NCBI Taxonomy" id="3003483"/>
    <lineage>
        <taxon>Bacteria</taxon>
        <taxon>Bacillati</taxon>
        <taxon>Bacillota</taxon>
        <taxon>Bacilli</taxon>
        <taxon>Lactobacillales</taxon>
        <taxon>Lactobacillaceae</taxon>
        <taxon>Lentilactobacillus</taxon>
    </lineage>
</organism>
<accession>A0ACD5DCV9</accession>